<keyword evidence="2" id="KW-1185">Reference proteome</keyword>
<organism evidence="1 2">
    <name type="scientific">Lophium mytilinum</name>
    <dbReference type="NCBI Taxonomy" id="390894"/>
    <lineage>
        <taxon>Eukaryota</taxon>
        <taxon>Fungi</taxon>
        <taxon>Dikarya</taxon>
        <taxon>Ascomycota</taxon>
        <taxon>Pezizomycotina</taxon>
        <taxon>Dothideomycetes</taxon>
        <taxon>Pleosporomycetidae</taxon>
        <taxon>Mytilinidiales</taxon>
        <taxon>Mytilinidiaceae</taxon>
        <taxon>Lophium</taxon>
    </lineage>
</organism>
<reference evidence="1" key="1">
    <citation type="journal article" date="2020" name="Stud. Mycol.">
        <title>101 Dothideomycetes genomes: a test case for predicting lifestyles and emergence of pathogens.</title>
        <authorList>
            <person name="Haridas S."/>
            <person name="Albert R."/>
            <person name="Binder M."/>
            <person name="Bloem J."/>
            <person name="Labutti K."/>
            <person name="Salamov A."/>
            <person name="Andreopoulos B."/>
            <person name="Baker S."/>
            <person name="Barry K."/>
            <person name="Bills G."/>
            <person name="Bluhm B."/>
            <person name="Cannon C."/>
            <person name="Castanera R."/>
            <person name="Culley D."/>
            <person name="Daum C."/>
            <person name="Ezra D."/>
            <person name="Gonzalez J."/>
            <person name="Henrissat B."/>
            <person name="Kuo A."/>
            <person name="Liang C."/>
            <person name="Lipzen A."/>
            <person name="Lutzoni F."/>
            <person name="Magnuson J."/>
            <person name="Mondo S."/>
            <person name="Nolan M."/>
            <person name="Ohm R."/>
            <person name="Pangilinan J."/>
            <person name="Park H.-J."/>
            <person name="Ramirez L."/>
            <person name="Alfaro M."/>
            <person name="Sun H."/>
            <person name="Tritt A."/>
            <person name="Yoshinaga Y."/>
            <person name="Zwiers L.-H."/>
            <person name="Turgeon B."/>
            <person name="Goodwin S."/>
            <person name="Spatafora J."/>
            <person name="Crous P."/>
            <person name="Grigoriev I."/>
        </authorList>
    </citation>
    <scope>NUCLEOTIDE SEQUENCE</scope>
    <source>
        <strain evidence="1">CBS 269.34</strain>
    </source>
</reference>
<protein>
    <submittedName>
        <fullName evidence="1">Uncharacterized protein</fullName>
    </submittedName>
</protein>
<dbReference type="EMBL" id="MU004185">
    <property type="protein sequence ID" value="KAF2498893.1"/>
    <property type="molecule type" value="Genomic_DNA"/>
</dbReference>
<sequence>MPALCSAGTLISDLVALYACIVCLALGDTTLPFGTKSVRGEALTSWHLGVCRFLCELLPLQRIMIMMGRKRGHC</sequence>
<proteinExistence type="predicted"/>
<gene>
    <name evidence="1" type="ORF">BU16DRAFT_308716</name>
</gene>
<dbReference type="Proteomes" id="UP000799750">
    <property type="component" value="Unassembled WGS sequence"/>
</dbReference>
<name>A0A6A6R561_9PEZI</name>
<dbReference type="AlphaFoldDB" id="A0A6A6R561"/>
<accession>A0A6A6R561</accession>
<evidence type="ECO:0000313" key="1">
    <source>
        <dbReference type="EMBL" id="KAF2498893.1"/>
    </source>
</evidence>
<evidence type="ECO:0000313" key="2">
    <source>
        <dbReference type="Proteomes" id="UP000799750"/>
    </source>
</evidence>